<evidence type="ECO:0000313" key="2">
    <source>
        <dbReference type="EMBL" id="KAB7501508.1"/>
    </source>
</evidence>
<organism evidence="2 3">
    <name type="scientific">Armadillidium nasatum</name>
    <dbReference type="NCBI Taxonomy" id="96803"/>
    <lineage>
        <taxon>Eukaryota</taxon>
        <taxon>Metazoa</taxon>
        <taxon>Ecdysozoa</taxon>
        <taxon>Arthropoda</taxon>
        <taxon>Crustacea</taxon>
        <taxon>Multicrustacea</taxon>
        <taxon>Malacostraca</taxon>
        <taxon>Eumalacostraca</taxon>
        <taxon>Peracarida</taxon>
        <taxon>Isopoda</taxon>
        <taxon>Oniscidea</taxon>
        <taxon>Crinocheta</taxon>
        <taxon>Armadillidiidae</taxon>
        <taxon>Armadillidium</taxon>
    </lineage>
</organism>
<accession>A0A5N5T669</accession>
<evidence type="ECO:0000313" key="3">
    <source>
        <dbReference type="Proteomes" id="UP000326759"/>
    </source>
</evidence>
<name>A0A5N5T669_9CRUS</name>
<dbReference type="Proteomes" id="UP000326759">
    <property type="component" value="Unassembled WGS sequence"/>
</dbReference>
<gene>
    <name evidence="2" type="ORF">Anas_14101</name>
</gene>
<reference evidence="2 3" key="1">
    <citation type="journal article" date="2019" name="PLoS Biol.">
        <title>Sex chromosomes control vertical transmission of feminizing Wolbachia symbionts in an isopod.</title>
        <authorList>
            <person name="Becking T."/>
            <person name="Chebbi M.A."/>
            <person name="Giraud I."/>
            <person name="Moumen B."/>
            <person name="Laverre T."/>
            <person name="Caubet Y."/>
            <person name="Peccoud J."/>
            <person name="Gilbert C."/>
            <person name="Cordaux R."/>
        </authorList>
    </citation>
    <scope>NUCLEOTIDE SEQUENCE [LARGE SCALE GENOMIC DNA]</scope>
    <source>
        <strain evidence="2">ANa2</strain>
        <tissue evidence="2">Whole body excluding digestive tract and cuticle</tissue>
    </source>
</reference>
<keyword evidence="3" id="KW-1185">Reference proteome</keyword>
<sequence length="776" mass="89631">MKEKIEKFLTVNASNIKCTRSNDNIIRDIFDGEVYKELLKTGFDPEKDLTFNFSLDGAPLSKSSTMQAWPIFITINEIDLKFRFKNIFTAGFWISVTYKSDKITKISRIFPLFCVADAPAKAKILNFTNHSGYSSCNYCEIHGIYESNAVRFPYGNNAQLRTKKEWQKCARIAMNTNKAVKGIKGSTPLTDLQGFNIIWGAPPDYMHIILLGVMRTLFELYFTNTGNPWYIGSPKQQNILPEEYYNHILHLRAGLMLLLKRAVAKDDVIKANEHFHNFVCYFEILFGVQYSTFNIHMLLHLSQSVKKCGPLWGYSAFPFENNLRIFRTLITGTKIPTKQVVKKVKVIQFLNMISHENINKEVLKFCEINYNVGYSISKLDRPLKVEFFAYVQFLDDRSRKVVPVKDIKHFDPKTLEDFSKKKIYKIYWPQEDDEANLEKYERSIYEGTILDLGASKESFSKQKRIASVPVTMLESPSETELDDHSSKILSMGNALPQAKTIDLLQTMKKNLTQNSKIRSDSEDSSSDEEVYIRKRKVDEYENKIFNQKKKIKTLQNENEVWKSKFASLETDFNTLKEKLNRDGSNAGIGECSCTEMLKVLIQKSTELDQKTTKIDQKTTEIDQKTTKIEASLKTTVEEPSSGNKNKEKEIIFGSISFPEKPFLTISRRPKNSLFVKDLVSLLWSDEDLSQRSLTGKKHYNSKEIKQPLTPEKRFAIEEAFKDRLKKQQHHDATIAVELKLVNRYIAEKINDVRKCNSRRNLNMTYDIQGDYTQASL</sequence>
<evidence type="ECO:0008006" key="4">
    <source>
        <dbReference type="Google" id="ProtNLM"/>
    </source>
</evidence>
<keyword evidence="1" id="KW-0175">Coiled coil</keyword>
<dbReference type="OrthoDB" id="7549404at2759"/>
<protein>
    <recommendedName>
        <fullName evidence="4">BEN domain-containing protein 5</fullName>
    </recommendedName>
</protein>
<dbReference type="EMBL" id="SEYY01010407">
    <property type="protein sequence ID" value="KAB7501508.1"/>
    <property type="molecule type" value="Genomic_DNA"/>
</dbReference>
<dbReference type="Gene3D" id="1.10.10.2590">
    <property type="entry name" value="BEN domain"/>
    <property type="match status" value="1"/>
</dbReference>
<comment type="caution">
    <text evidence="2">The sequence shown here is derived from an EMBL/GenBank/DDBJ whole genome shotgun (WGS) entry which is preliminary data.</text>
</comment>
<dbReference type="AlphaFoldDB" id="A0A5N5T669"/>
<dbReference type="PANTHER" id="PTHR46579:SF1">
    <property type="entry name" value="F5_8 TYPE C DOMAIN-CONTAINING PROTEIN"/>
    <property type="match status" value="1"/>
</dbReference>
<evidence type="ECO:0000256" key="1">
    <source>
        <dbReference type="SAM" id="Coils"/>
    </source>
</evidence>
<feature type="coiled-coil region" evidence="1">
    <location>
        <begin position="537"/>
        <end position="571"/>
    </location>
</feature>
<dbReference type="PANTHER" id="PTHR46579">
    <property type="entry name" value="F5/8 TYPE C DOMAIN-CONTAINING PROTEIN-RELATED"/>
    <property type="match status" value="1"/>
</dbReference>
<proteinExistence type="predicted"/>